<reference evidence="2 3" key="1">
    <citation type="submission" date="2021-06" db="EMBL/GenBank/DDBJ databases">
        <authorList>
            <person name="Palmer J.M."/>
        </authorList>
    </citation>
    <scope>NUCLEOTIDE SEQUENCE [LARGE SCALE GENOMIC DNA]</scope>
    <source>
        <strain evidence="2 3">GA_2019</strain>
        <tissue evidence="2">Muscle</tissue>
    </source>
</reference>
<accession>A0ABV0P623</accession>
<organism evidence="2 3">
    <name type="scientific">Goodea atripinnis</name>
    <dbReference type="NCBI Taxonomy" id="208336"/>
    <lineage>
        <taxon>Eukaryota</taxon>
        <taxon>Metazoa</taxon>
        <taxon>Chordata</taxon>
        <taxon>Craniata</taxon>
        <taxon>Vertebrata</taxon>
        <taxon>Euteleostomi</taxon>
        <taxon>Actinopterygii</taxon>
        <taxon>Neopterygii</taxon>
        <taxon>Teleostei</taxon>
        <taxon>Neoteleostei</taxon>
        <taxon>Acanthomorphata</taxon>
        <taxon>Ovalentaria</taxon>
        <taxon>Atherinomorphae</taxon>
        <taxon>Cyprinodontiformes</taxon>
        <taxon>Goodeidae</taxon>
        <taxon>Goodea</taxon>
    </lineage>
</organism>
<feature type="non-terminal residue" evidence="2">
    <location>
        <position position="1"/>
    </location>
</feature>
<proteinExistence type="predicted"/>
<feature type="compositionally biased region" description="Basic and acidic residues" evidence="1">
    <location>
        <begin position="24"/>
        <end position="38"/>
    </location>
</feature>
<evidence type="ECO:0000256" key="1">
    <source>
        <dbReference type="SAM" id="MobiDB-lite"/>
    </source>
</evidence>
<dbReference type="Proteomes" id="UP001476798">
    <property type="component" value="Unassembled WGS sequence"/>
</dbReference>
<dbReference type="EMBL" id="JAHRIO010061629">
    <property type="protein sequence ID" value="MEQ2178906.1"/>
    <property type="molecule type" value="Genomic_DNA"/>
</dbReference>
<comment type="caution">
    <text evidence="2">The sequence shown here is derived from an EMBL/GenBank/DDBJ whole genome shotgun (WGS) entry which is preliminary data.</text>
</comment>
<name>A0ABV0P623_9TELE</name>
<feature type="region of interest" description="Disordered" evidence="1">
    <location>
        <begin position="15"/>
        <end position="38"/>
    </location>
</feature>
<gene>
    <name evidence="2" type="primary">GUCY2E</name>
    <name evidence="2" type="ORF">GOODEAATRI_019026</name>
</gene>
<protein>
    <submittedName>
        <fullName evidence="2">Retinal guanylyl cyclase 1</fullName>
    </submittedName>
</protein>
<keyword evidence="3" id="KW-1185">Reference proteome</keyword>
<sequence length="52" mass="5918">GKGIEETYWLVGKTNFTKPLPKPPEIRPGEDNHGLKPEEIAAYRRKKAEKKA</sequence>
<evidence type="ECO:0000313" key="2">
    <source>
        <dbReference type="EMBL" id="MEQ2178906.1"/>
    </source>
</evidence>
<evidence type="ECO:0000313" key="3">
    <source>
        <dbReference type="Proteomes" id="UP001476798"/>
    </source>
</evidence>